<dbReference type="RefSeq" id="WP_101474897.1">
    <property type="nucleotide sequence ID" value="NZ_CP060637.1"/>
</dbReference>
<accession>A0A7G9GY70</accession>
<dbReference type="Proteomes" id="UP000515913">
    <property type="component" value="Chromosome"/>
</dbReference>
<keyword evidence="2" id="KW-0732">Signal</keyword>
<sequence length="213" mass="23695">MKKYLAVLCVLSIAFASCNSDAGKADKADNAAAQKMEEVIKEKENEAVDPAGKNVDTADYEAQSAQEIMDKEKEIQQEQNAIAQEVSQDTADYEAQSAPEVMAEEQAIAQEEDAIAEEESEYATFEKNMTELYKNEGITDVIVAPYAKGIDIIFHVDNKNMTKDTFTAIAKEVVKQLKDNFDYLDKDLPIGCSLEYQPDPNQDTQVLMTEDVK</sequence>
<feature type="coiled-coil region" evidence="1">
    <location>
        <begin position="61"/>
        <end position="135"/>
    </location>
</feature>
<evidence type="ECO:0000256" key="2">
    <source>
        <dbReference type="SAM" id="SignalP"/>
    </source>
</evidence>
<dbReference type="AlphaFoldDB" id="A0A7G9GY70"/>
<gene>
    <name evidence="4" type="ORF">H9Q81_02620</name>
</gene>
<dbReference type="Pfam" id="PF22403">
    <property type="entry name" value="DUF6981"/>
    <property type="match status" value="1"/>
</dbReference>
<dbReference type="PROSITE" id="PS51257">
    <property type="entry name" value="PROKAR_LIPOPROTEIN"/>
    <property type="match status" value="1"/>
</dbReference>
<organism evidence="4 5">
    <name type="scientific">Fusobacterium hominis</name>
    <dbReference type="NCBI Taxonomy" id="2764326"/>
    <lineage>
        <taxon>Bacteria</taxon>
        <taxon>Fusobacteriati</taxon>
        <taxon>Fusobacteriota</taxon>
        <taxon>Fusobacteriia</taxon>
        <taxon>Fusobacteriales</taxon>
        <taxon>Fusobacteriaceae</taxon>
        <taxon>Fusobacterium</taxon>
    </lineage>
</organism>
<evidence type="ECO:0000256" key="1">
    <source>
        <dbReference type="SAM" id="Coils"/>
    </source>
</evidence>
<feature type="signal peptide" evidence="2">
    <location>
        <begin position="1"/>
        <end position="22"/>
    </location>
</feature>
<protein>
    <recommendedName>
        <fullName evidence="3">DUF6981 domain-containing protein</fullName>
    </recommendedName>
</protein>
<dbReference type="KEGG" id="fho:H9Q81_02620"/>
<evidence type="ECO:0000313" key="4">
    <source>
        <dbReference type="EMBL" id="QNM15752.1"/>
    </source>
</evidence>
<keyword evidence="5" id="KW-1185">Reference proteome</keyword>
<reference evidence="4 5" key="1">
    <citation type="submission" date="2020-08" db="EMBL/GenBank/DDBJ databases">
        <authorList>
            <person name="Liu C."/>
            <person name="Sun Q."/>
        </authorList>
    </citation>
    <scope>NUCLEOTIDE SEQUENCE [LARGE SCALE GENOMIC DNA]</scope>
    <source>
        <strain evidence="4 5">NSJ-57</strain>
    </source>
</reference>
<feature type="domain" description="DUF6981" evidence="3">
    <location>
        <begin position="123"/>
        <end position="201"/>
    </location>
</feature>
<feature type="chain" id="PRO_5028981552" description="DUF6981 domain-containing protein" evidence="2">
    <location>
        <begin position="23"/>
        <end position="213"/>
    </location>
</feature>
<dbReference type="InterPro" id="IPR054250">
    <property type="entry name" value="DUF6981"/>
</dbReference>
<keyword evidence="1" id="KW-0175">Coiled coil</keyword>
<dbReference type="EMBL" id="CP060637">
    <property type="protein sequence ID" value="QNM15752.1"/>
    <property type="molecule type" value="Genomic_DNA"/>
</dbReference>
<dbReference type="Gene3D" id="3.30.70.2960">
    <property type="match status" value="1"/>
</dbReference>
<proteinExistence type="predicted"/>
<evidence type="ECO:0000259" key="3">
    <source>
        <dbReference type="Pfam" id="PF22403"/>
    </source>
</evidence>
<name>A0A7G9GY70_9FUSO</name>
<evidence type="ECO:0000313" key="5">
    <source>
        <dbReference type="Proteomes" id="UP000515913"/>
    </source>
</evidence>